<dbReference type="RefSeq" id="WP_330159079.1">
    <property type="nucleotide sequence ID" value="NZ_BAAAJA010000029.1"/>
</dbReference>
<dbReference type="SUPFAM" id="SSF89796">
    <property type="entry name" value="CoA-transferase family III (CaiB/BaiF)"/>
    <property type="match status" value="2"/>
</dbReference>
<protein>
    <submittedName>
        <fullName evidence="2">CoA transferase</fullName>
    </submittedName>
</protein>
<dbReference type="Pfam" id="PF02515">
    <property type="entry name" value="CoA_transf_3"/>
    <property type="match status" value="1"/>
</dbReference>
<reference evidence="2 3" key="1">
    <citation type="submission" date="2023-07" db="EMBL/GenBank/DDBJ databases">
        <authorList>
            <person name="Girao M."/>
            <person name="Carvalho M.F."/>
        </authorList>
    </citation>
    <scope>NUCLEOTIDE SEQUENCE [LARGE SCALE GENOMIC DNA]</scope>
    <source>
        <strain evidence="2 3">66/93</strain>
    </source>
</reference>
<name>A0ABU7KRU9_9ACTN</name>
<gene>
    <name evidence="2" type="ORF">Q8A49_16105</name>
</gene>
<dbReference type="InterPro" id="IPR023606">
    <property type="entry name" value="CoA-Trfase_III_dom_1_sf"/>
</dbReference>
<dbReference type="InterPro" id="IPR050509">
    <property type="entry name" value="CoA-transferase_III"/>
</dbReference>
<dbReference type="Gene3D" id="3.40.50.10540">
    <property type="entry name" value="Crotonobetainyl-coa:carnitine coa-transferase, domain 1"/>
    <property type="match status" value="1"/>
</dbReference>
<accession>A0ABU7KRU9</accession>
<dbReference type="PANTHER" id="PTHR48228">
    <property type="entry name" value="SUCCINYL-COA--D-CITRAMALATE COA-TRANSFERASE"/>
    <property type="match status" value="1"/>
</dbReference>
<keyword evidence="2" id="KW-0808">Transferase</keyword>
<dbReference type="PANTHER" id="PTHR48228:SF4">
    <property type="entry name" value="BLR3030 PROTEIN"/>
    <property type="match status" value="1"/>
</dbReference>
<dbReference type="Proteomes" id="UP001348641">
    <property type="component" value="Unassembled WGS sequence"/>
</dbReference>
<proteinExistence type="predicted"/>
<feature type="region of interest" description="Disordered" evidence="1">
    <location>
        <begin position="401"/>
        <end position="428"/>
    </location>
</feature>
<sequence>MDGGHDVADDVARAMAADILDSGRCPPRAGLAFTGTGGLPSVFPVTEFAAASVGAAGVAAADLASAGDGRRRDVRVDRRLASMWFAWSLRPTGWRPPSPWDDVAGDYRTSDGWIRLHTNAAAHRAAALRVLGVPGGRDRVQRAVAGWEGAELESRVVGAGGCAAVMRSTAAWASGEQGRSVAREPLIAWEDGDRSEAAPALAGGARPLEGVRVLDLTRVLAGPVATRFLALLGADVLRVDPPWWDEPGLVPEVMLGKRSARLDLRGAGPRGLLLELLGRCDVLVHGYRPGALDRLGLGADVRRRVRPGLVEVGLDAYGWTGPWRTRRGFDSLVQMSTGIADAAMREGGLDAPKPLPVQALDHGTGYLMAYAALEGLRRRVDTGQGSLARLSLARTALLLAGRRGTGDPGPLDPEGDGDLAPGVEDTSWGPARRLRVPLEVEGVVLAAPRPAGALGAGEARW</sequence>
<comment type="caution">
    <text evidence="2">The sequence shown here is derived from an EMBL/GenBank/DDBJ whole genome shotgun (WGS) entry which is preliminary data.</text>
</comment>
<dbReference type="GO" id="GO:0016740">
    <property type="term" value="F:transferase activity"/>
    <property type="evidence" value="ECO:0007669"/>
    <property type="project" value="UniProtKB-KW"/>
</dbReference>
<dbReference type="InterPro" id="IPR003673">
    <property type="entry name" value="CoA-Trfase_fam_III"/>
</dbReference>
<dbReference type="EMBL" id="JAUUCC010000038">
    <property type="protein sequence ID" value="MEE2052026.1"/>
    <property type="molecule type" value="Genomic_DNA"/>
</dbReference>
<organism evidence="2 3">
    <name type="scientific">Nocardiopsis tropica</name>
    <dbReference type="NCBI Taxonomy" id="109330"/>
    <lineage>
        <taxon>Bacteria</taxon>
        <taxon>Bacillati</taxon>
        <taxon>Actinomycetota</taxon>
        <taxon>Actinomycetes</taxon>
        <taxon>Streptosporangiales</taxon>
        <taxon>Nocardiopsidaceae</taxon>
        <taxon>Nocardiopsis</taxon>
    </lineage>
</organism>
<evidence type="ECO:0000256" key="1">
    <source>
        <dbReference type="SAM" id="MobiDB-lite"/>
    </source>
</evidence>
<evidence type="ECO:0000313" key="3">
    <source>
        <dbReference type="Proteomes" id="UP001348641"/>
    </source>
</evidence>
<evidence type="ECO:0000313" key="2">
    <source>
        <dbReference type="EMBL" id="MEE2052026.1"/>
    </source>
</evidence>